<dbReference type="CDD" id="cd00303">
    <property type="entry name" value="retropepsin_like"/>
    <property type="match status" value="1"/>
</dbReference>
<dbReference type="Gene3D" id="2.40.70.10">
    <property type="entry name" value="Acid Proteases"/>
    <property type="match status" value="1"/>
</dbReference>
<dbReference type="EMBL" id="BJWL01000001">
    <property type="protein sequence ID" value="GFY81592.1"/>
    <property type="molecule type" value="Genomic_DNA"/>
</dbReference>
<reference evidence="1 2" key="1">
    <citation type="submission" date="2019-07" db="EMBL/GenBank/DDBJ databases">
        <title>De Novo Assembly of kiwifruit Actinidia rufa.</title>
        <authorList>
            <person name="Sugita-Konishi S."/>
            <person name="Sato K."/>
            <person name="Mori E."/>
            <person name="Abe Y."/>
            <person name="Kisaki G."/>
            <person name="Hamano K."/>
            <person name="Suezawa K."/>
            <person name="Otani M."/>
            <person name="Fukuda T."/>
            <person name="Manabe T."/>
            <person name="Gomi K."/>
            <person name="Tabuchi M."/>
            <person name="Akimitsu K."/>
            <person name="Kataoka I."/>
        </authorList>
    </citation>
    <scope>NUCLEOTIDE SEQUENCE [LARGE SCALE GENOMIC DNA]</scope>
    <source>
        <strain evidence="2">cv. Fuchu</strain>
    </source>
</reference>
<protein>
    <submittedName>
        <fullName evidence="1">Uncharacterized protein</fullName>
    </submittedName>
</protein>
<keyword evidence="2" id="KW-1185">Reference proteome</keyword>
<name>A0A7J0E5P8_9ERIC</name>
<evidence type="ECO:0000313" key="1">
    <source>
        <dbReference type="EMBL" id="GFY81592.1"/>
    </source>
</evidence>
<comment type="caution">
    <text evidence="1">The sequence shown here is derived from an EMBL/GenBank/DDBJ whole genome shotgun (WGS) entry which is preliminary data.</text>
</comment>
<evidence type="ECO:0000313" key="2">
    <source>
        <dbReference type="Proteomes" id="UP000585474"/>
    </source>
</evidence>
<gene>
    <name evidence="1" type="ORF">Acr_01g0014010</name>
</gene>
<organism evidence="1 2">
    <name type="scientific">Actinidia rufa</name>
    <dbReference type="NCBI Taxonomy" id="165716"/>
    <lineage>
        <taxon>Eukaryota</taxon>
        <taxon>Viridiplantae</taxon>
        <taxon>Streptophyta</taxon>
        <taxon>Embryophyta</taxon>
        <taxon>Tracheophyta</taxon>
        <taxon>Spermatophyta</taxon>
        <taxon>Magnoliopsida</taxon>
        <taxon>eudicotyledons</taxon>
        <taxon>Gunneridae</taxon>
        <taxon>Pentapetalae</taxon>
        <taxon>asterids</taxon>
        <taxon>Ericales</taxon>
        <taxon>Actinidiaceae</taxon>
        <taxon>Actinidia</taxon>
    </lineage>
</organism>
<dbReference type="InterPro" id="IPR021109">
    <property type="entry name" value="Peptidase_aspartic_dom_sf"/>
</dbReference>
<dbReference type="SUPFAM" id="SSF50630">
    <property type="entry name" value="Acid proteases"/>
    <property type="match status" value="1"/>
</dbReference>
<dbReference type="AlphaFoldDB" id="A0A7J0E5P8"/>
<accession>A0A7J0E5P8</accession>
<dbReference type="Pfam" id="PF13650">
    <property type="entry name" value="Asp_protease_2"/>
    <property type="match status" value="1"/>
</dbReference>
<sequence length="212" mass="23262">MWKQRYTVSTRVLIDTGASHNFIEVNEAKRLGLQLKEEQGWIKVVNTEARLIYGVARDVRLHIGDWVRAFPIPFAETMCIMGEGSARMVPLAREALLKSKILSAMQLSKEETSAKVPAAILIKSPGAFQVGKWVACRHGQGGQKDEEVGGARTGKRKLLIPSQKIEGTTRGGGTTRVMDPVEGRQTLQGRVLMAYLATFVGKASKCRTGRGI</sequence>
<dbReference type="Proteomes" id="UP000585474">
    <property type="component" value="Unassembled WGS sequence"/>
</dbReference>
<dbReference type="OrthoDB" id="1939491at2759"/>
<proteinExistence type="predicted"/>